<dbReference type="InterPro" id="IPR036291">
    <property type="entry name" value="NAD(P)-bd_dom_sf"/>
</dbReference>
<gene>
    <name evidence="4" type="primary">qor</name>
    <name evidence="4" type="ORF">AAW51_3813</name>
</gene>
<sequence length="341" mass="36545">MWPAFTILHEGDFQMPLAIQIQQPGGAEQLQAVDVTVGEPGPGEIRIRHRACGLNFIDVYHRTGLYPLPLPATLGMEAAGVVEAVGERVDHLRPGDRAAYTSQPPGAYSEVRVMPARNVVRLPDGIDDETAAAMMLKGLTVQYLLRKTHPPGGLQAGDFVLFHAAAGGVGLIACQWARAMGLQLIGTAGSDEKCQLALEHGATHVVNYAKENVVDRVKAITGGQKVKVVYDGVGRDTWEASLDCLQPLGLMVSYGNASGPVPPVNLATLSAKGSLYVTRPTIFTHLASRESTQAMADDLFEMVAGGKVKIRIDQRYPLREAAQAHRDLEARKTTGSSVLLP</sequence>
<dbReference type="SUPFAM" id="SSF50129">
    <property type="entry name" value="GroES-like"/>
    <property type="match status" value="1"/>
</dbReference>
<dbReference type="GO" id="GO:0035925">
    <property type="term" value="F:mRNA 3'-UTR AU-rich region binding"/>
    <property type="evidence" value="ECO:0007669"/>
    <property type="project" value="TreeGrafter"/>
</dbReference>
<reference evidence="4 5" key="1">
    <citation type="submission" date="2015-05" db="EMBL/GenBank/DDBJ databases">
        <authorList>
            <person name="Tang B."/>
            <person name="Yu Y."/>
        </authorList>
    </citation>
    <scope>NUCLEOTIDE SEQUENCE [LARGE SCALE GENOMIC DNA]</scope>
    <source>
        <strain evidence="4 5">DSM 7029</strain>
    </source>
</reference>
<evidence type="ECO:0000313" key="4">
    <source>
        <dbReference type="EMBL" id="AKJ30504.1"/>
    </source>
</evidence>
<dbReference type="NCBIfam" id="NF008024">
    <property type="entry name" value="PRK10754.1"/>
    <property type="match status" value="1"/>
</dbReference>
<dbReference type="InterPro" id="IPR013149">
    <property type="entry name" value="ADH-like_C"/>
</dbReference>
<keyword evidence="1" id="KW-0521">NADP</keyword>
<dbReference type="Pfam" id="PF08240">
    <property type="entry name" value="ADH_N"/>
    <property type="match status" value="1"/>
</dbReference>
<dbReference type="STRING" id="413882.AAW51_3813"/>
<dbReference type="GO" id="GO:0005829">
    <property type="term" value="C:cytosol"/>
    <property type="evidence" value="ECO:0007669"/>
    <property type="project" value="TreeGrafter"/>
</dbReference>
<dbReference type="SMART" id="SM00829">
    <property type="entry name" value="PKS_ER"/>
    <property type="match status" value="1"/>
</dbReference>
<dbReference type="GO" id="GO:0008270">
    <property type="term" value="F:zinc ion binding"/>
    <property type="evidence" value="ECO:0007669"/>
    <property type="project" value="InterPro"/>
</dbReference>
<dbReference type="Gene3D" id="3.40.50.720">
    <property type="entry name" value="NAD(P)-binding Rossmann-like Domain"/>
    <property type="match status" value="1"/>
</dbReference>
<dbReference type="PANTHER" id="PTHR48106:SF13">
    <property type="entry name" value="QUINONE OXIDOREDUCTASE-RELATED"/>
    <property type="match status" value="1"/>
</dbReference>
<organism evidence="4 5">
    <name type="scientific">Caldimonas brevitalea</name>
    <dbReference type="NCBI Taxonomy" id="413882"/>
    <lineage>
        <taxon>Bacteria</taxon>
        <taxon>Pseudomonadati</taxon>
        <taxon>Pseudomonadota</taxon>
        <taxon>Betaproteobacteria</taxon>
        <taxon>Burkholderiales</taxon>
        <taxon>Sphaerotilaceae</taxon>
        <taxon>Caldimonas</taxon>
    </lineage>
</organism>
<evidence type="ECO:0000259" key="3">
    <source>
        <dbReference type="SMART" id="SM00829"/>
    </source>
</evidence>
<dbReference type="PATRIC" id="fig|413882.6.peg.3981"/>
<dbReference type="FunFam" id="3.40.50.720:FF:000053">
    <property type="entry name" value="Quinone oxidoreductase 1"/>
    <property type="match status" value="1"/>
</dbReference>
<dbReference type="Proteomes" id="UP000035352">
    <property type="component" value="Chromosome"/>
</dbReference>
<keyword evidence="5" id="KW-1185">Reference proteome</keyword>
<dbReference type="PANTHER" id="PTHR48106">
    <property type="entry name" value="QUINONE OXIDOREDUCTASE PIG3-RELATED"/>
    <property type="match status" value="1"/>
</dbReference>
<accession>A0A0G3BM43</accession>
<dbReference type="EMBL" id="CP011371">
    <property type="protein sequence ID" value="AKJ30504.1"/>
    <property type="molecule type" value="Genomic_DNA"/>
</dbReference>
<dbReference type="InterPro" id="IPR011032">
    <property type="entry name" value="GroES-like_sf"/>
</dbReference>
<dbReference type="GO" id="GO:0070402">
    <property type="term" value="F:NADPH binding"/>
    <property type="evidence" value="ECO:0007669"/>
    <property type="project" value="TreeGrafter"/>
</dbReference>
<dbReference type="GO" id="GO:0003960">
    <property type="term" value="F:quinone reductase (NADPH) activity"/>
    <property type="evidence" value="ECO:0007669"/>
    <property type="project" value="InterPro"/>
</dbReference>
<dbReference type="Gene3D" id="3.90.180.10">
    <property type="entry name" value="Medium-chain alcohol dehydrogenases, catalytic domain"/>
    <property type="match status" value="1"/>
</dbReference>
<dbReference type="InterPro" id="IPR047618">
    <property type="entry name" value="QOR-like"/>
</dbReference>
<proteinExistence type="predicted"/>
<evidence type="ECO:0000256" key="1">
    <source>
        <dbReference type="ARBA" id="ARBA00022857"/>
    </source>
</evidence>
<dbReference type="InterPro" id="IPR002364">
    <property type="entry name" value="Quin_OxRdtase/zeta-crystal_CS"/>
</dbReference>
<evidence type="ECO:0000256" key="2">
    <source>
        <dbReference type="ARBA" id="ARBA00023002"/>
    </source>
</evidence>
<dbReference type="CDD" id="cd05286">
    <property type="entry name" value="QOR2"/>
    <property type="match status" value="1"/>
</dbReference>
<name>A0A0G3BM43_9BURK</name>
<evidence type="ECO:0000313" key="5">
    <source>
        <dbReference type="Proteomes" id="UP000035352"/>
    </source>
</evidence>
<dbReference type="KEGG" id="pbh:AAW51_3813"/>
<dbReference type="AlphaFoldDB" id="A0A0G3BM43"/>
<keyword evidence="2" id="KW-0560">Oxidoreductase</keyword>
<protein>
    <submittedName>
        <fullName evidence="4">Quinone oxidoreductase</fullName>
    </submittedName>
</protein>
<dbReference type="InterPro" id="IPR020843">
    <property type="entry name" value="ER"/>
</dbReference>
<dbReference type="InterPro" id="IPR013154">
    <property type="entry name" value="ADH-like_N"/>
</dbReference>
<feature type="domain" description="Enoyl reductase (ER)" evidence="3">
    <location>
        <begin position="25"/>
        <end position="339"/>
    </location>
</feature>
<dbReference type="Pfam" id="PF00107">
    <property type="entry name" value="ADH_zinc_N"/>
    <property type="match status" value="1"/>
</dbReference>
<dbReference type="PROSITE" id="PS01162">
    <property type="entry name" value="QOR_ZETA_CRYSTAL"/>
    <property type="match status" value="1"/>
</dbReference>
<dbReference type="SUPFAM" id="SSF51735">
    <property type="entry name" value="NAD(P)-binding Rossmann-fold domains"/>
    <property type="match status" value="1"/>
</dbReference>